<evidence type="ECO:0000256" key="4">
    <source>
        <dbReference type="SAM" id="SignalP"/>
    </source>
</evidence>
<evidence type="ECO:0000256" key="1">
    <source>
        <dbReference type="ARBA" id="ARBA00004196"/>
    </source>
</evidence>
<dbReference type="EMBL" id="CP036279">
    <property type="protein sequence ID" value="QDU62614.1"/>
    <property type="molecule type" value="Genomic_DNA"/>
</dbReference>
<reference evidence="6 7" key="1">
    <citation type="submission" date="2019-02" db="EMBL/GenBank/DDBJ databases">
        <title>Deep-cultivation of Planctomycetes and their phenomic and genomic characterization uncovers novel biology.</title>
        <authorList>
            <person name="Wiegand S."/>
            <person name="Jogler M."/>
            <person name="Boedeker C."/>
            <person name="Pinto D."/>
            <person name="Vollmers J."/>
            <person name="Rivas-Marin E."/>
            <person name="Kohn T."/>
            <person name="Peeters S.H."/>
            <person name="Heuer A."/>
            <person name="Rast P."/>
            <person name="Oberbeckmann S."/>
            <person name="Bunk B."/>
            <person name="Jeske O."/>
            <person name="Meyerdierks A."/>
            <person name="Storesund J.E."/>
            <person name="Kallscheuer N."/>
            <person name="Luecker S."/>
            <person name="Lage O.M."/>
            <person name="Pohl T."/>
            <person name="Merkel B.J."/>
            <person name="Hornburger P."/>
            <person name="Mueller R.-W."/>
            <person name="Bruemmer F."/>
            <person name="Labrenz M."/>
            <person name="Spormann A.M."/>
            <person name="Op den Camp H."/>
            <person name="Overmann J."/>
            <person name="Amann R."/>
            <person name="Jetten M.S.M."/>
            <person name="Mascher T."/>
            <person name="Medema M.H."/>
            <person name="Devos D.P."/>
            <person name="Kaster A.-K."/>
            <person name="Ovreas L."/>
            <person name="Rohde M."/>
            <person name="Galperin M.Y."/>
            <person name="Jogler C."/>
        </authorList>
    </citation>
    <scope>NUCLEOTIDE SEQUENCE [LARGE SCALE GENOMIC DNA]</scope>
    <source>
        <strain evidence="6 7">Pan216</strain>
    </source>
</reference>
<dbReference type="Gene3D" id="2.40.30.170">
    <property type="match status" value="1"/>
</dbReference>
<dbReference type="RefSeq" id="WP_145259499.1">
    <property type="nucleotide sequence ID" value="NZ_CP036279.1"/>
</dbReference>
<name>A0A518B6L6_9BACT</name>
<feature type="signal peptide" evidence="4">
    <location>
        <begin position="1"/>
        <end position="25"/>
    </location>
</feature>
<protein>
    <submittedName>
        <fullName evidence="6">Macrolide transporter subunit MacA</fullName>
    </submittedName>
</protein>
<proteinExistence type="predicted"/>
<dbReference type="PANTHER" id="PTHR32347:SF14">
    <property type="entry name" value="EFFLUX SYSTEM COMPONENT YKNX-RELATED"/>
    <property type="match status" value="1"/>
</dbReference>
<dbReference type="Gene3D" id="2.40.420.20">
    <property type="match status" value="1"/>
</dbReference>
<feature type="compositionally biased region" description="Basic and acidic residues" evidence="3">
    <location>
        <begin position="73"/>
        <end position="93"/>
    </location>
</feature>
<dbReference type="InterPro" id="IPR050465">
    <property type="entry name" value="UPF0194_transport"/>
</dbReference>
<feature type="domain" description="Multidrug resistance protein MdtA-like C-terminal permuted SH3" evidence="5">
    <location>
        <begin position="483"/>
        <end position="541"/>
    </location>
</feature>
<dbReference type="Proteomes" id="UP000317093">
    <property type="component" value="Chromosome"/>
</dbReference>
<evidence type="ECO:0000313" key="7">
    <source>
        <dbReference type="Proteomes" id="UP000317093"/>
    </source>
</evidence>
<organism evidence="6 7">
    <name type="scientific">Kolteria novifilia</name>
    <dbReference type="NCBI Taxonomy" id="2527975"/>
    <lineage>
        <taxon>Bacteria</taxon>
        <taxon>Pseudomonadati</taxon>
        <taxon>Planctomycetota</taxon>
        <taxon>Planctomycetia</taxon>
        <taxon>Kolteriales</taxon>
        <taxon>Kolteriaceae</taxon>
        <taxon>Kolteria</taxon>
    </lineage>
</organism>
<dbReference type="PANTHER" id="PTHR32347">
    <property type="entry name" value="EFFLUX SYSTEM COMPONENT YKNX-RELATED"/>
    <property type="match status" value="1"/>
</dbReference>
<keyword evidence="2" id="KW-0175">Coiled coil</keyword>
<comment type="subcellular location">
    <subcellularLocation>
        <location evidence="1">Cell envelope</location>
    </subcellularLocation>
</comment>
<dbReference type="KEGG" id="knv:Pan216_34810"/>
<evidence type="ECO:0000313" key="6">
    <source>
        <dbReference type="EMBL" id="QDU62614.1"/>
    </source>
</evidence>
<feature type="chain" id="PRO_5022157074" evidence="4">
    <location>
        <begin position="26"/>
        <end position="550"/>
    </location>
</feature>
<evidence type="ECO:0000256" key="2">
    <source>
        <dbReference type="ARBA" id="ARBA00023054"/>
    </source>
</evidence>
<keyword evidence="7" id="KW-1185">Reference proteome</keyword>
<dbReference type="InterPro" id="IPR058627">
    <property type="entry name" value="MdtA-like_C"/>
</dbReference>
<keyword evidence="4" id="KW-0732">Signal</keyword>
<feature type="region of interest" description="Disordered" evidence="3">
    <location>
        <begin position="26"/>
        <end position="98"/>
    </location>
</feature>
<feature type="compositionally biased region" description="Basic and acidic residues" evidence="3">
    <location>
        <begin position="48"/>
        <end position="63"/>
    </location>
</feature>
<gene>
    <name evidence="6" type="ORF">Pan216_34810</name>
</gene>
<evidence type="ECO:0000259" key="5">
    <source>
        <dbReference type="Pfam" id="PF25967"/>
    </source>
</evidence>
<dbReference type="AlphaFoldDB" id="A0A518B6L6"/>
<dbReference type="OrthoDB" id="243506at2"/>
<sequence precursor="true">MGRSWAYASCLFVMMAFTVALYADAKSSAPKETGEKEKAVSNAPAQVPDKENSKGKGDQKATDNADEETNSSDAEKKEEAKSSDKKEEKKEPKTLTIKESPLRIEMKISGMFEAEKATEVSYDPKAWKTLKVAEAVEPGTEVKKGDRLIKFDLEDLEKAIANLQLDVKLSDISIETAEAELEYIEKATPLDLEYAERRRREGDEDLERFLSVDRPYSQEQAHMNVRRWRDSLEYEKEELGQLEKMYNADDLTEETEEIVLRRQRDRVATAEFGLRGAELNRDQFLDVSLPRRSQMLRDSVTRTRLELQSIKDRLPLMVAQRRLALQKLKDEHKKSSEHLSELQGDLEILSATAPASGIVYYGRCVRGKWTTGSTLESQLRPGGMVKANQVLMTIVERRPMNVRASIDEKDLWGIKEGVDGIAVPTAFPDEKLEASIASVTPLPLPNGKYDATIDVSFRANHGMIVPGMTCELEFVTFYNPESILVPETAVFQDDESEESREIVYVVDEEGEATKRDVVLGKKSKGKVAILEGIKKGEKILLEKPKDDEKD</sequence>
<dbReference type="GO" id="GO:0030313">
    <property type="term" value="C:cell envelope"/>
    <property type="evidence" value="ECO:0007669"/>
    <property type="project" value="UniProtKB-SubCell"/>
</dbReference>
<accession>A0A518B6L6</accession>
<evidence type="ECO:0000256" key="3">
    <source>
        <dbReference type="SAM" id="MobiDB-lite"/>
    </source>
</evidence>
<dbReference type="Pfam" id="PF25967">
    <property type="entry name" value="RND-MFP_C"/>
    <property type="match status" value="1"/>
</dbReference>